<gene>
    <name evidence="1" type="ORF">DHETER_LOCUS1156</name>
</gene>
<proteinExistence type="predicted"/>
<dbReference type="Proteomes" id="UP000789702">
    <property type="component" value="Unassembled WGS sequence"/>
</dbReference>
<sequence>MPSNIEFQKWGKELWELLGRDKQAVANHIQNLSNGNSLAPNFGQNIHLIGNFTGNSLNNGQENLPNESQVENSSNNEQEITSGRSLANGDLDGSHRELTLPTQETSSVNFNDNTLVIWDESMLSMVNGDFAEDFLISCEQTSPEVRSSRTINRQQYRLSRSPSRENRQTRQEARNREPLSRSPTSDGDRMLQLPNDRLQIPIDRVYYSPNHTEYQFSFNHSISNNSSSAHITSPNNTFENLSNQSTPLLDFEISSFINSTTNLQTTPLFNLEEISQYSIDPQTSDFGGTDWQPFFFE</sequence>
<evidence type="ECO:0000313" key="2">
    <source>
        <dbReference type="Proteomes" id="UP000789702"/>
    </source>
</evidence>
<comment type="caution">
    <text evidence="1">The sequence shown here is derived from an EMBL/GenBank/DDBJ whole genome shotgun (WGS) entry which is preliminary data.</text>
</comment>
<evidence type="ECO:0000313" key="1">
    <source>
        <dbReference type="EMBL" id="CAG8458032.1"/>
    </source>
</evidence>
<accession>A0ACA9K8C2</accession>
<reference evidence="1" key="1">
    <citation type="submission" date="2021-06" db="EMBL/GenBank/DDBJ databases">
        <authorList>
            <person name="Kallberg Y."/>
            <person name="Tangrot J."/>
            <person name="Rosling A."/>
        </authorList>
    </citation>
    <scope>NUCLEOTIDE SEQUENCE</scope>
    <source>
        <strain evidence="1">IL203A</strain>
    </source>
</reference>
<keyword evidence="2" id="KW-1185">Reference proteome</keyword>
<dbReference type="EMBL" id="CAJVPU010000657">
    <property type="protein sequence ID" value="CAG8458032.1"/>
    <property type="molecule type" value="Genomic_DNA"/>
</dbReference>
<protein>
    <submittedName>
        <fullName evidence="1">1753_t:CDS:1</fullName>
    </submittedName>
</protein>
<organism evidence="1 2">
    <name type="scientific">Dentiscutata heterogama</name>
    <dbReference type="NCBI Taxonomy" id="1316150"/>
    <lineage>
        <taxon>Eukaryota</taxon>
        <taxon>Fungi</taxon>
        <taxon>Fungi incertae sedis</taxon>
        <taxon>Mucoromycota</taxon>
        <taxon>Glomeromycotina</taxon>
        <taxon>Glomeromycetes</taxon>
        <taxon>Diversisporales</taxon>
        <taxon>Gigasporaceae</taxon>
        <taxon>Dentiscutata</taxon>
    </lineage>
</organism>
<name>A0ACA9K8C2_9GLOM</name>